<accession>A0A0A9GF49</accession>
<proteinExistence type="predicted"/>
<dbReference type="EMBL" id="GBRH01175832">
    <property type="protein sequence ID" value="JAE22064.1"/>
    <property type="molecule type" value="Transcribed_RNA"/>
</dbReference>
<reference evidence="1" key="2">
    <citation type="journal article" date="2015" name="Data Brief">
        <title>Shoot transcriptome of the giant reed, Arundo donax.</title>
        <authorList>
            <person name="Barrero R.A."/>
            <person name="Guerrero F.D."/>
            <person name="Moolhuijzen P."/>
            <person name="Goolsby J.A."/>
            <person name="Tidwell J."/>
            <person name="Bellgard S.E."/>
            <person name="Bellgard M.I."/>
        </authorList>
    </citation>
    <scope>NUCLEOTIDE SEQUENCE</scope>
    <source>
        <tissue evidence="1">Shoot tissue taken approximately 20 cm above the soil surface</tissue>
    </source>
</reference>
<sequence length="34" mass="3894">MCKPVALKLLNLYQTGRLGHYTLDHVPDIRQEVA</sequence>
<evidence type="ECO:0000313" key="1">
    <source>
        <dbReference type="EMBL" id="JAE22064.1"/>
    </source>
</evidence>
<protein>
    <submittedName>
        <fullName evidence="1">Uncharacterized protein</fullName>
    </submittedName>
</protein>
<dbReference type="AlphaFoldDB" id="A0A0A9GF49"/>
<organism evidence="1">
    <name type="scientific">Arundo donax</name>
    <name type="common">Giant reed</name>
    <name type="synonym">Donax arundinaceus</name>
    <dbReference type="NCBI Taxonomy" id="35708"/>
    <lineage>
        <taxon>Eukaryota</taxon>
        <taxon>Viridiplantae</taxon>
        <taxon>Streptophyta</taxon>
        <taxon>Embryophyta</taxon>
        <taxon>Tracheophyta</taxon>
        <taxon>Spermatophyta</taxon>
        <taxon>Magnoliopsida</taxon>
        <taxon>Liliopsida</taxon>
        <taxon>Poales</taxon>
        <taxon>Poaceae</taxon>
        <taxon>PACMAD clade</taxon>
        <taxon>Arundinoideae</taxon>
        <taxon>Arundineae</taxon>
        <taxon>Arundo</taxon>
    </lineage>
</organism>
<name>A0A0A9GF49_ARUDO</name>
<reference evidence="1" key="1">
    <citation type="submission" date="2014-09" db="EMBL/GenBank/DDBJ databases">
        <authorList>
            <person name="Magalhaes I.L.F."/>
            <person name="Oliveira U."/>
            <person name="Santos F.R."/>
            <person name="Vidigal T.H.D.A."/>
            <person name="Brescovit A.D."/>
            <person name="Santos A.J."/>
        </authorList>
    </citation>
    <scope>NUCLEOTIDE SEQUENCE</scope>
    <source>
        <tissue evidence="1">Shoot tissue taken approximately 20 cm above the soil surface</tissue>
    </source>
</reference>